<sequence length="1149" mass="122389">MTGRDLEALQRLRFNWAEGPEDVWSPSSFHVEGLNHTVERGVLGGVADVVGGGATSPIGLVLRGQRGSGKTHLLGWVRERIQQESGYFFLVGLLDARTFWESTLVSMLDGLSRDGNEGESQLKVLLRRLSELTEMPRWVQREVIGNRSVTREGLDAFVDGVRRLNPHVGKDTKDTLRALVLRAGADYAAQDVGDGFLSALPEEEVGERAAWGIRQLPKTPQEIVKDLSRLIALTGPSVIAVDQIDVLVAQSTLAGESAAAHDWHDLIVVDQVAGGLMALREITRRTLTIVSCLPHTWTLIEKFATDTARDRFRAMPFLKPLPDAEAARALVEKRFTARFAELGFEPPYPTWPVRPTAFDDASEYTPRQLLIKIDAHIAACLDDQEARELERLDQSADRSSTLPRETVDLGVLDARFAELRRQAQVADALKADIEDAVMPALLAAGLSAWIDGLGEAGRRFSVDPPPSSKPPLHARLRLTLDEETEDEAHWAFRAIAAEHPIAALSRLRAASVTAGLTAEVPRRRLFVLRSVPWSKGPRTVAAVAAFEQAGGRVFAMEPEDLRVLAALRQLYADNPPNLRAWLAARRPAQEVKLLSEALGDAEPTHVEPVAAATASQEPVVAAAAVVESTRAVSVVVGSGHGEAGGAEPEPSEPPPSETVVVEPPYADSVAAAPVVVEPVTAEHSTVEPPVTEHATVDPPVTGPAAVESGAAGPGTTGSEITGPQVVDPELVEPELVEAVSAPPYIPLGRTISEGRPVGIELEALRKHTVIFAGSGSGKTVLIRRLVEECALQGVSAIVLDPNNDLARLGDGWPEPPSQWGEGDAEKAADYLACTDVVVWTPRRAAGRPLSFQPLPDFAGVVDDPDEFGTAVDAAVASLVPRAKLDSRTAKAQLGQAVLREAVAHYGRGGGQGLPGLIDLLAALPDGVSGLGNAERIAADLAQTLKAAMVNDPLFAGAGVPVDPGVLLTPPPGKRARVSVISFVGLQSDEQRQGFVNQLQMALFAWIRRHPAGDRPLGGLFVMDEAQTFAPSGAMTACTQSTLALAAQARKYGLGLVFATQAPRGLHNRIPGNAATQFFGLLNAPAQIEAAKEVARSKGGDVSDVSRLTTGQFYLAAEGASFAKTRTPLCLTHHPKAPLTAEEVVARANS</sequence>
<keyword evidence="4" id="KW-1185">Reference proteome</keyword>
<evidence type="ECO:0000256" key="1">
    <source>
        <dbReference type="SAM" id="MobiDB-lite"/>
    </source>
</evidence>
<gene>
    <name evidence="3" type="ORF">GCM10017600_47330</name>
</gene>
<evidence type="ECO:0000313" key="3">
    <source>
        <dbReference type="EMBL" id="GLK11326.1"/>
    </source>
</evidence>
<dbReference type="InterPro" id="IPR027417">
    <property type="entry name" value="P-loop_NTPase"/>
</dbReference>
<feature type="region of interest" description="Disordered" evidence="1">
    <location>
        <begin position="682"/>
        <end position="723"/>
    </location>
</feature>
<dbReference type="InterPro" id="IPR002789">
    <property type="entry name" value="HerA_central"/>
</dbReference>
<dbReference type="Proteomes" id="UP001143474">
    <property type="component" value="Unassembled WGS sequence"/>
</dbReference>
<reference evidence="3" key="1">
    <citation type="journal article" date="2014" name="Int. J. Syst. Evol. Microbiol.">
        <title>Complete genome sequence of Corynebacterium casei LMG S-19264T (=DSM 44701T), isolated from a smear-ripened cheese.</title>
        <authorList>
            <consortium name="US DOE Joint Genome Institute (JGI-PGF)"/>
            <person name="Walter F."/>
            <person name="Albersmeier A."/>
            <person name="Kalinowski J."/>
            <person name="Ruckert C."/>
        </authorList>
    </citation>
    <scope>NUCLEOTIDE SEQUENCE</scope>
    <source>
        <strain evidence="3">VKM Ac-2007</strain>
    </source>
</reference>
<reference evidence="3" key="2">
    <citation type="submission" date="2023-01" db="EMBL/GenBank/DDBJ databases">
        <authorList>
            <person name="Sun Q."/>
            <person name="Evtushenko L."/>
        </authorList>
    </citation>
    <scope>NUCLEOTIDE SEQUENCE</scope>
    <source>
        <strain evidence="3">VKM Ac-2007</strain>
    </source>
</reference>
<feature type="region of interest" description="Disordered" evidence="1">
    <location>
        <begin position="638"/>
        <end position="659"/>
    </location>
</feature>
<dbReference type="PANTHER" id="PTHR42957:SF2">
    <property type="entry name" value="HELICASE HERA CENTRAL DOMAIN-CONTAINING PROTEIN"/>
    <property type="match status" value="1"/>
</dbReference>
<protein>
    <recommendedName>
        <fullName evidence="2">AAA+ ATPase domain-containing protein</fullName>
    </recommendedName>
</protein>
<dbReference type="RefSeq" id="WP_271219712.1">
    <property type="nucleotide sequence ID" value="NZ_BAAAVD010000049.1"/>
</dbReference>
<dbReference type="InterPro" id="IPR003593">
    <property type="entry name" value="AAA+_ATPase"/>
</dbReference>
<accession>A0A9W6I3F3</accession>
<dbReference type="Pfam" id="PF01935">
    <property type="entry name" value="DUF87"/>
    <property type="match status" value="1"/>
</dbReference>
<evidence type="ECO:0000313" key="4">
    <source>
        <dbReference type="Proteomes" id="UP001143474"/>
    </source>
</evidence>
<dbReference type="PANTHER" id="PTHR42957">
    <property type="entry name" value="HELICASE MJ1565-RELATED"/>
    <property type="match status" value="1"/>
</dbReference>
<organism evidence="3 4">
    <name type="scientific">Streptosporangium carneum</name>
    <dbReference type="NCBI Taxonomy" id="47481"/>
    <lineage>
        <taxon>Bacteria</taxon>
        <taxon>Bacillati</taxon>
        <taxon>Actinomycetota</taxon>
        <taxon>Actinomycetes</taxon>
        <taxon>Streptosporangiales</taxon>
        <taxon>Streptosporangiaceae</taxon>
        <taxon>Streptosporangium</taxon>
    </lineage>
</organism>
<evidence type="ECO:0000259" key="2">
    <source>
        <dbReference type="SMART" id="SM00382"/>
    </source>
</evidence>
<dbReference type="SUPFAM" id="SSF52540">
    <property type="entry name" value="P-loop containing nucleoside triphosphate hydrolases"/>
    <property type="match status" value="2"/>
</dbReference>
<feature type="domain" description="AAA+ ATPase" evidence="2">
    <location>
        <begin position="764"/>
        <end position="1084"/>
    </location>
</feature>
<proteinExistence type="predicted"/>
<dbReference type="CDD" id="cd01127">
    <property type="entry name" value="TrwB_TraG_TraD_VirD4"/>
    <property type="match status" value="1"/>
</dbReference>
<dbReference type="AlphaFoldDB" id="A0A9W6I3F3"/>
<dbReference type="EMBL" id="BSEV01000011">
    <property type="protein sequence ID" value="GLK11326.1"/>
    <property type="molecule type" value="Genomic_DNA"/>
</dbReference>
<comment type="caution">
    <text evidence="3">The sequence shown here is derived from an EMBL/GenBank/DDBJ whole genome shotgun (WGS) entry which is preliminary data.</text>
</comment>
<name>A0A9W6I3F3_9ACTN</name>
<dbReference type="SMART" id="SM00382">
    <property type="entry name" value="AAA"/>
    <property type="match status" value="1"/>
</dbReference>
<dbReference type="InterPro" id="IPR008571">
    <property type="entry name" value="HerA-like"/>
</dbReference>
<dbReference type="Gene3D" id="3.40.50.300">
    <property type="entry name" value="P-loop containing nucleotide triphosphate hydrolases"/>
    <property type="match status" value="2"/>
</dbReference>